<dbReference type="EMBL" id="ARYN01000006">
    <property type="protein sequence ID" value="ORL46124.1"/>
    <property type="molecule type" value="Genomic_DNA"/>
</dbReference>
<dbReference type="Proteomes" id="UP000192746">
    <property type="component" value="Unassembled WGS sequence"/>
</dbReference>
<dbReference type="GO" id="GO:0000156">
    <property type="term" value="F:phosphorelay response regulator activity"/>
    <property type="evidence" value="ECO:0007669"/>
    <property type="project" value="InterPro"/>
</dbReference>
<protein>
    <submittedName>
        <fullName evidence="4">Two-component response regulator</fullName>
    </submittedName>
</protein>
<dbReference type="InterPro" id="IPR007492">
    <property type="entry name" value="LytTR_DNA-bd_dom"/>
</dbReference>
<evidence type="ECO:0000259" key="2">
    <source>
        <dbReference type="PROSITE" id="PS50110"/>
    </source>
</evidence>
<evidence type="ECO:0000259" key="3">
    <source>
        <dbReference type="PROSITE" id="PS50930"/>
    </source>
</evidence>
<organism evidence="4 5">
    <name type="scientific">Zunongwangia atlantica 22II14-10F7</name>
    <dbReference type="NCBI Taxonomy" id="1185767"/>
    <lineage>
        <taxon>Bacteria</taxon>
        <taxon>Pseudomonadati</taxon>
        <taxon>Bacteroidota</taxon>
        <taxon>Flavobacteriia</taxon>
        <taxon>Flavobacteriales</taxon>
        <taxon>Flavobacteriaceae</taxon>
        <taxon>Zunongwangia</taxon>
    </lineage>
</organism>
<feature type="domain" description="Response regulatory" evidence="2">
    <location>
        <begin position="4"/>
        <end position="116"/>
    </location>
</feature>
<dbReference type="Gene3D" id="3.40.50.2300">
    <property type="match status" value="1"/>
</dbReference>
<dbReference type="Gene3D" id="2.40.50.1020">
    <property type="entry name" value="LytTr DNA-binding domain"/>
    <property type="match status" value="1"/>
</dbReference>
<dbReference type="OrthoDB" id="2168082at2"/>
<gene>
    <name evidence="4" type="ORF">IIF7_08386</name>
</gene>
<evidence type="ECO:0000313" key="4">
    <source>
        <dbReference type="EMBL" id="ORL46124.1"/>
    </source>
</evidence>
<evidence type="ECO:0000313" key="5">
    <source>
        <dbReference type="Proteomes" id="UP000192746"/>
    </source>
</evidence>
<dbReference type="SUPFAM" id="SSF52172">
    <property type="entry name" value="CheY-like"/>
    <property type="match status" value="1"/>
</dbReference>
<dbReference type="AlphaFoldDB" id="A0A1Y1T698"/>
<accession>A0A1Y1T698</accession>
<evidence type="ECO:0000256" key="1">
    <source>
        <dbReference type="PROSITE-ProRule" id="PRU00169"/>
    </source>
</evidence>
<dbReference type="InterPro" id="IPR001789">
    <property type="entry name" value="Sig_transdc_resp-reg_receiver"/>
</dbReference>
<dbReference type="InterPro" id="IPR046947">
    <property type="entry name" value="LytR-like"/>
</dbReference>
<dbReference type="RefSeq" id="WP_084841231.1">
    <property type="nucleotide sequence ID" value="NZ_ARYN01000006.1"/>
</dbReference>
<feature type="domain" description="HTH LytTR-type" evidence="3">
    <location>
        <begin position="146"/>
        <end position="252"/>
    </location>
</feature>
<dbReference type="STRING" id="1185767.IIF7_08386"/>
<comment type="caution">
    <text evidence="4">The sequence shown here is derived from an EMBL/GenBank/DDBJ whole genome shotgun (WGS) entry which is preliminary data.</text>
</comment>
<dbReference type="PANTHER" id="PTHR37299">
    <property type="entry name" value="TRANSCRIPTIONAL REGULATOR-RELATED"/>
    <property type="match status" value="1"/>
</dbReference>
<reference evidence="4 5" key="1">
    <citation type="submission" date="2013-04" db="EMBL/GenBank/DDBJ databases">
        <title>Zunongwangia sp. 22II14-10F7 Genome Sequencing.</title>
        <authorList>
            <person name="Lai Q."/>
            <person name="Shao Z."/>
        </authorList>
    </citation>
    <scope>NUCLEOTIDE SEQUENCE [LARGE SCALE GENOMIC DNA]</scope>
    <source>
        <strain evidence="4 5">22II14-10F7</strain>
    </source>
</reference>
<dbReference type="Pfam" id="PF04397">
    <property type="entry name" value="LytTR"/>
    <property type="match status" value="1"/>
</dbReference>
<sequence>MSFRTVIIEDEEPARLRLTKLLQNYPDKIEIIGFAKNGENGLEKINELSPDLIFLDIQMPGMNGFEMLSKLKRIPLVIFCTAYDEYALQAFETNSIDYLLKPVKEERLEKTISKLDKFAPHFNKAEILDFLEAIEKKEAKPKVTSLSIKTGKKIIFLKLNEILYFKAKDKYVSVFLKNGEEHLSEQSLQQLRAELPENFRRIHRAILLNSDYIKEVHSYFNSRFAFLLEDKNRTKLISGRSYQKEIKDWINA</sequence>
<dbReference type="InterPro" id="IPR011006">
    <property type="entry name" value="CheY-like_superfamily"/>
</dbReference>
<keyword evidence="5" id="KW-1185">Reference proteome</keyword>
<dbReference type="GO" id="GO:0003677">
    <property type="term" value="F:DNA binding"/>
    <property type="evidence" value="ECO:0007669"/>
    <property type="project" value="InterPro"/>
</dbReference>
<name>A0A1Y1T698_9FLAO</name>
<dbReference type="PANTHER" id="PTHR37299:SF1">
    <property type="entry name" value="STAGE 0 SPORULATION PROTEIN A HOMOLOG"/>
    <property type="match status" value="1"/>
</dbReference>
<dbReference type="PROSITE" id="PS50930">
    <property type="entry name" value="HTH_LYTTR"/>
    <property type="match status" value="1"/>
</dbReference>
<dbReference type="SMART" id="SM00448">
    <property type="entry name" value="REC"/>
    <property type="match status" value="1"/>
</dbReference>
<dbReference type="Pfam" id="PF00072">
    <property type="entry name" value="Response_reg"/>
    <property type="match status" value="1"/>
</dbReference>
<proteinExistence type="predicted"/>
<dbReference type="PROSITE" id="PS50110">
    <property type="entry name" value="RESPONSE_REGULATORY"/>
    <property type="match status" value="1"/>
</dbReference>
<feature type="modified residue" description="4-aspartylphosphate" evidence="1">
    <location>
        <position position="56"/>
    </location>
</feature>
<dbReference type="SMART" id="SM00850">
    <property type="entry name" value="LytTR"/>
    <property type="match status" value="1"/>
</dbReference>
<keyword evidence="1" id="KW-0597">Phosphoprotein</keyword>